<dbReference type="EMBL" id="JANBTW010000040">
    <property type="protein sequence ID" value="KAJ2676433.1"/>
    <property type="molecule type" value="Genomic_DNA"/>
</dbReference>
<organism evidence="2 3">
    <name type="scientific">Coemansia spiralis</name>
    <dbReference type="NCBI Taxonomy" id="417178"/>
    <lineage>
        <taxon>Eukaryota</taxon>
        <taxon>Fungi</taxon>
        <taxon>Fungi incertae sedis</taxon>
        <taxon>Zoopagomycota</taxon>
        <taxon>Kickxellomycotina</taxon>
        <taxon>Kickxellomycetes</taxon>
        <taxon>Kickxellales</taxon>
        <taxon>Kickxellaceae</taxon>
        <taxon>Coemansia</taxon>
    </lineage>
</organism>
<reference evidence="2" key="1">
    <citation type="submission" date="2022-07" db="EMBL/GenBank/DDBJ databases">
        <title>Phylogenomic reconstructions and comparative analyses of Kickxellomycotina fungi.</title>
        <authorList>
            <person name="Reynolds N.K."/>
            <person name="Stajich J.E."/>
            <person name="Barry K."/>
            <person name="Grigoriev I.V."/>
            <person name="Crous P."/>
            <person name="Smith M.E."/>
        </authorList>
    </citation>
    <scope>NUCLEOTIDE SEQUENCE</scope>
    <source>
        <strain evidence="2">NRRL 3115</strain>
    </source>
</reference>
<proteinExistence type="predicted"/>
<feature type="region of interest" description="Disordered" evidence="1">
    <location>
        <begin position="411"/>
        <end position="465"/>
    </location>
</feature>
<evidence type="ECO:0000256" key="1">
    <source>
        <dbReference type="SAM" id="MobiDB-lite"/>
    </source>
</evidence>
<comment type="caution">
    <text evidence="2">The sequence shown here is derived from an EMBL/GenBank/DDBJ whole genome shotgun (WGS) entry which is preliminary data.</text>
</comment>
<dbReference type="Proteomes" id="UP001151518">
    <property type="component" value="Unassembled WGS sequence"/>
</dbReference>
<protein>
    <submittedName>
        <fullName evidence="2">Uncharacterized protein</fullName>
    </submittedName>
</protein>
<dbReference type="OrthoDB" id="5573422at2759"/>
<accession>A0A9W8KWD9</accession>
<gene>
    <name evidence="2" type="ORF">GGI25_003583</name>
</gene>
<name>A0A9W8KWD9_9FUNG</name>
<feature type="region of interest" description="Disordered" evidence="1">
    <location>
        <begin position="1"/>
        <end position="29"/>
    </location>
</feature>
<sequence length="648" mass="66621">MAAATVATASTPQGTKEPATPCQISTKSAASRTMPREKCPKCSNKIECYAVDTNCSFKMCANVDCTWPFDCENMSQCFEHDATVPSMRRRAKKRKALASKEEQRRVKRLSMVKKDSPGFASMSDAAAIKNNNSSTMQISDSQLSSVLPSAIHTMPSVDSSFATDIGVTALPFLTTEDSGDNSVSQLDDWLAKLCNNTSSAAIASSTAAFADSSGVVGTSSRHTTSSNMLLTQGKYEQIAQNISAADCKNNTEASSGTGVADTLSYPGPCNKPSYNDPLSPYWLESLLLPSSKMNEAFSSVGAANAADRPLVSFEAPATFSFPPLLSQQFSIDGVFGLSTSSPSAAPVSRGSLFDSYKDNVVADIFSVLGSSSSSASALTSTTDALLHPVLSPSSSETVTPTTATVGSVSVPAAGTTAKSPSTAFSDDAVIPRTSRHSSPATSNSESGADDIDANTPFSPDDLAMLIGGGANTKNVPKLLLQPTSSQQSTSAASATVLDPLSALLSPPESASFGMQSVLSKQDEASASGSLGLLDQYYWSSSAPITASTATGTNIKGGSSVLSPVVPASRSASCSDVVPFDISHLFSTQSADTSATVAYSPPSALPAASLASVAPTTMASTPVDDLPAVLDTASIIDKILGKSCTSSAS</sequence>
<evidence type="ECO:0000313" key="3">
    <source>
        <dbReference type="Proteomes" id="UP001151518"/>
    </source>
</evidence>
<evidence type="ECO:0000313" key="2">
    <source>
        <dbReference type="EMBL" id="KAJ2676433.1"/>
    </source>
</evidence>
<feature type="compositionally biased region" description="Polar residues" evidence="1">
    <location>
        <begin position="436"/>
        <end position="446"/>
    </location>
</feature>
<dbReference type="AlphaFoldDB" id="A0A9W8KWD9"/>